<evidence type="ECO:0000256" key="1">
    <source>
        <dbReference type="SAM" id="MobiDB-lite"/>
    </source>
</evidence>
<gene>
    <name evidence="2" type="ORF">EVAR_40110_1</name>
</gene>
<sequence length="105" mass="10984">MGRDWGSNAAGHVVDLDPNTDATPATDSVYALDSWSPCGVLLSIPGVIEQSPMNPALDLYLAFALNSSPIRPGTQNPNTDVALDSDSSGLDSLHIRAHSGFGHIL</sequence>
<proteinExistence type="predicted"/>
<accession>A0A4C1WBM4</accession>
<feature type="region of interest" description="Disordered" evidence="1">
    <location>
        <begin position="1"/>
        <end position="20"/>
    </location>
</feature>
<evidence type="ECO:0000313" key="2">
    <source>
        <dbReference type="EMBL" id="GBP47554.1"/>
    </source>
</evidence>
<reference evidence="2 3" key="1">
    <citation type="journal article" date="2019" name="Commun. Biol.">
        <title>The bagworm genome reveals a unique fibroin gene that provides high tensile strength.</title>
        <authorList>
            <person name="Kono N."/>
            <person name="Nakamura H."/>
            <person name="Ohtoshi R."/>
            <person name="Tomita M."/>
            <person name="Numata K."/>
            <person name="Arakawa K."/>
        </authorList>
    </citation>
    <scope>NUCLEOTIDE SEQUENCE [LARGE SCALE GENOMIC DNA]</scope>
</reference>
<dbReference type="AlphaFoldDB" id="A0A4C1WBM4"/>
<name>A0A4C1WBM4_EUMVA</name>
<comment type="caution">
    <text evidence="2">The sequence shown here is derived from an EMBL/GenBank/DDBJ whole genome shotgun (WGS) entry which is preliminary data.</text>
</comment>
<protein>
    <submittedName>
        <fullName evidence="2">Uncharacterized protein</fullName>
    </submittedName>
</protein>
<dbReference type="EMBL" id="BGZK01000504">
    <property type="protein sequence ID" value="GBP47554.1"/>
    <property type="molecule type" value="Genomic_DNA"/>
</dbReference>
<organism evidence="2 3">
    <name type="scientific">Eumeta variegata</name>
    <name type="common">Bagworm moth</name>
    <name type="synonym">Eumeta japonica</name>
    <dbReference type="NCBI Taxonomy" id="151549"/>
    <lineage>
        <taxon>Eukaryota</taxon>
        <taxon>Metazoa</taxon>
        <taxon>Ecdysozoa</taxon>
        <taxon>Arthropoda</taxon>
        <taxon>Hexapoda</taxon>
        <taxon>Insecta</taxon>
        <taxon>Pterygota</taxon>
        <taxon>Neoptera</taxon>
        <taxon>Endopterygota</taxon>
        <taxon>Lepidoptera</taxon>
        <taxon>Glossata</taxon>
        <taxon>Ditrysia</taxon>
        <taxon>Tineoidea</taxon>
        <taxon>Psychidae</taxon>
        <taxon>Oiketicinae</taxon>
        <taxon>Eumeta</taxon>
    </lineage>
</organism>
<dbReference type="Proteomes" id="UP000299102">
    <property type="component" value="Unassembled WGS sequence"/>
</dbReference>
<evidence type="ECO:0000313" key="3">
    <source>
        <dbReference type="Proteomes" id="UP000299102"/>
    </source>
</evidence>
<keyword evidence="3" id="KW-1185">Reference proteome</keyword>